<name>D9XC19_STRVT</name>
<accession>D9XC19</accession>
<evidence type="ECO:0000313" key="2">
    <source>
        <dbReference type="EMBL" id="EFL30250.1"/>
    </source>
</evidence>
<dbReference type="Proteomes" id="UP000004184">
    <property type="component" value="Unassembled WGS sequence"/>
</dbReference>
<sequence>MRAPATRPFPGGRLRHKACPPSSASASPCPTEQQDGTLTAEVHEFRQPRKAG</sequence>
<dbReference type="AlphaFoldDB" id="D9XC19"/>
<gene>
    <name evidence="2" type="ORF">SSQG_00768</name>
</gene>
<dbReference type="HOGENOM" id="CLU_3085439_0_0_11"/>
<organism evidence="2 3">
    <name type="scientific">Streptomyces viridochromogenes (strain DSM 40736 / JCM 4977 / BCRC 1201 / Tue 494)</name>
    <dbReference type="NCBI Taxonomy" id="591159"/>
    <lineage>
        <taxon>Bacteria</taxon>
        <taxon>Bacillati</taxon>
        <taxon>Actinomycetota</taxon>
        <taxon>Actinomycetes</taxon>
        <taxon>Kitasatosporales</taxon>
        <taxon>Streptomycetaceae</taxon>
        <taxon>Streptomyces</taxon>
    </lineage>
</organism>
<protein>
    <submittedName>
        <fullName evidence="2">Predicted protein</fullName>
    </submittedName>
</protein>
<feature type="compositionally biased region" description="Low complexity" evidence="1">
    <location>
        <begin position="19"/>
        <end position="30"/>
    </location>
</feature>
<proteinExistence type="predicted"/>
<evidence type="ECO:0000313" key="3">
    <source>
        <dbReference type="Proteomes" id="UP000004184"/>
    </source>
</evidence>
<dbReference type="EMBL" id="GG657757">
    <property type="protein sequence ID" value="EFL30250.1"/>
    <property type="molecule type" value="Genomic_DNA"/>
</dbReference>
<feature type="region of interest" description="Disordered" evidence="1">
    <location>
        <begin position="1"/>
        <end position="38"/>
    </location>
</feature>
<keyword evidence="3" id="KW-1185">Reference proteome</keyword>
<dbReference type="STRING" id="591159.SSQG_00768"/>
<reference evidence="3" key="1">
    <citation type="submission" date="2009-02" db="EMBL/GenBank/DDBJ databases">
        <title>Annotation of Streptomyces viridochromogenes strain DSM 40736.</title>
        <authorList>
            <consortium name="The Broad Institute Genome Sequencing Platform"/>
            <consortium name="Broad Institute Microbial Sequencing Center"/>
            <person name="Fischbach M."/>
            <person name="Godfrey P."/>
            <person name="Ward D."/>
            <person name="Young S."/>
            <person name="Zeng Q."/>
            <person name="Koehrsen M."/>
            <person name="Alvarado L."/>
            <person name="Berlin A.M."/>
            <person name="Bochicchio J."/>
            <person name="Borenstein D."/>
            <person name="Chapman S.B."/>
            <person name="Chen Z."/>
            <person name="Engels R."/>
            <person name="Freedman E."/>
            <person name="Gellesch M."/>
            <person name="Goldberg J."/>
            <person name="Griggs A."/>
            <person name="Gujja S."/>
            <person name="Heilman E.R."/>
            <person name="Heiman D.I."/>
            <person name="Hepburn T.A."/>
            <person name="Howarth C."/>
            <person name="Jen D."/>
            <person name="Larson L."/>
            <person name="Lewis B."/>
            <person name="Mehta T."/>
            <person name="Park D."/>
            <person name="Pearson M."/>
            <person name="Richards J."/>
            <person name="Roberts A."/>
            <person name="Saif S."/>
            <person name="Shea T.D."/>
            <person name="Shenoy N."/>
            <person name="Sisk P."/>
            <person name="Stolte C."/>
            <person name="Sykes S.N."/>
            <person name="Thomson T."/>
            <person name="Walk T."/>
            <person name="White J."/>
            <person name="Yandava C."/>
            <person name="Straight P."/>
            <person name="Clardy J."/>
            <person name="Hung D."/>
            <person name="Kolter R."/>
            <person name="Mekalanos J."/>
            <person name="Walker S."/>
            <person name="Walsh C.T."/>
            <person name="Wieland-Brown L.C."/>
            <person name="Haas B."/>
            <person name="Nusbaum C."/>
            <person name="Birren B."/>
        </authorList>
    </citation>
    <scope>NUCLEOTIDE SEQUENCE [LARGE SCALE GENOMIC DNA]</scope>
    <source>
        <strain evidence="3">DSM 40736 / JCM 4977 / BCRC 1201 / Tue 494</strain>
    </source>
</reference>
<evidence type="ECO:0000256" key="1">
    <source>
        <dbReference type="SAM" id="MobiDB-lite"/>
    </source>
</evidence>